<dbReference type="InterPro" id="IPR010352">
    <property type="entry name" value="DUF945"/>
</dbReference>
<comment type="caution">
    <text evidence="2">The sequence shown here is derived from an EMBL/GenBank/DDBJ whole genome shotgun (WGS) entry which is preliminary data.</text>
</comment>
<evidence type="ECO:0000256" key="1">
    <source>
        <dbReference type="SAM" id="SignalP"/>
    </source>
</evidence>
<dbReference type="AlphaFoldDB" id="A0A923KUW1"/>
<protein>
    <submittedName>
        <fullName evidence="2">YdgA family protein</fullName>
    </submittedName>
</protein>
<accession>A0A923KUW1</accession>
<keyword evidence="1" id="KW-0732">Signal</keyword>
<dbReference type="Pfam" id="PF06097">
    <property type="entry name" value="DUF945"/>
    <property type="match status" value="1"/>
</dbReference>
<reference evidence="2" key="1">
    <citation type="submission" date="2020-08" db="EMBL/GenBank/DDBJ databases">
        <title>Novel species isolated from subtropical streams in China.</title>
        <authorList>
            <person name="Lu H."/>
        </authorList>
    </citation>
    <scope>NUCLEOTIDE SEQUENCE</scope>
    <source>
        <strain evidence="2">LX22W</strain>
    </source>
</reference>
<gene>
    <name evidence="2" type="ORF">H8K36_17145</name>
</gene>
<feature type="chain" id="PRO_5038092782" evidence="1">
    <location>
        <begin position="23"/>
        <end position="502"/>
    </location>
</feature>
<feature type="signal peptide" evidence="1">
    <location>
        <begin position="1"/>
        <end position="22"/>
    </location>
</feature>
<sequence length="502" mass="54044">MKKSSIAIAVVAALAVGYPASAWFTGQRLEAKLNKAEKKDPLLSNFKVVKQTYTRGIFSSTQEQTYELNLAGAMPGVPLPGMAGSFQEGAEAEAETPVMTPEQMNELNKLSKPIQIRVINHIKHGPVPGIFGIAAGKVDTELVLDPEVLAEIKKVFGEKKFLEITTILNYGGGGTLKLSSPAFTTTTTGMSQTKIDWKGVKMEVGFDEDYNKLSVEMTAPGLDGADTNGAANFKMGEIKLKGDAQRVIPGGMIFVGKTKANIAAIDFSTKAGEGFNVKDVTLESDSTHKNDLLEMGLKFGVANIKVKDVELNNFHYDYSVKNIHAPTLNKLAIEFSAVSKSGDPSAQLMAFQGIWQKYAMEFLKYDPSIALDRLSISGKGGEFKTSAKVKLPGVTEADFGNMNILMNKVEADMDVSLADPLIEEVINLTQKDPNARSMMLSGAKASIGAMEGQGYILRKDKTLSSQIVWKNGKLTINGKPYPAMPAAAPVMPADEVPPPVPE</sequence>
<dbReference type="RefSeq" id="WP_186917746.1">
    <property type="nucleotide sequence ID" value="NZ_JACOFZ010000010.1"/>
</dbReference>
<dbReference type="Proteomes" id="UP000627446">
    <property type="component" value="Unassembled WGS sequence"/>
</dbReference>
<proteinExistence type="predicted"/>
<evidence type="ECO:0000313" key="2">
    <source>
        <dbReference type="EMBL" id="MBC3883124.1"/>
    </source>
</evidence>
<evidence type="ECO:0000313" key="3">
    <source>
        <dbReference type="Proteomes" id="UP000627446"/>
    </source>
</evidence>
<organism evidence="2 3">
    <name type="scientific">Undibacterium nitidum</name>
    <dbReference type="NCBI Taxonomy" id="2762298"/>
    <lineage>
        <taxon>Bacteria</taxon>
        <taxon>Pseudomonadati</taxon>
        <taxon>Pseudomonadota</taxon>
        <taxon>Betaproteobacteria</taxon>
        <taxon>Burkholderiales</taxon>
        <taxon>Oxalobacteraceae</taxon>
        <taxon>Undibacterium</taxon>
    </lineage>
</organism>
<dbReference type="EMBL" id="JACOFZ010000010">
    <property type="protein sequence ID" value="MBC3883124.1"/>
    <property type="molecule type" value="Genomic_DNA"/>
</dbReference>
<keyword evidence="3" id="KW-1185">Reference proteome</keyword>
<name>A0A923KUW1_9BURK</name>